<feature type="compositionally biased region" description="Basic and acidic residues" evidence="1">
    <location>
        <begin position="28"/>
        <end position="40"/>
    </location>
</feature>
<comment type="caution">
    <text evidence="2">The sequence shown here is derived from an EMBL/GenBank/DDBJ whole genome shotgun (WGS) entry which is preliminary data.</text>
</comment>
<protein>
    <submittedName>
        <fullName evidence="2">Uncharacterized protein</fullName>
    </submittedName>
</protein>
<proteinExistence type="predicted"/>
<dbReference type="AlphaFoldDB" id="A0ABD1ZD43"/>
<evidence type="ECO:0000313" key="3">
    <source>
        <dbReference type="Proteomes" id="UP001605036"/>
    </source>
</evidence>
<organism evidence="2 3">
    <name type="scientific">Riccia fluitans</name>
    <dbReference type="NCBI Taxonomy" id="41844"/>
    <lineage>
        <taxon>Eukaryota</taxon>
        <taxon>Viridiplantae</taxon>
        <taxon>Streptophyta</taxon>
        <taxon>Embryophyta</taxon>
        <taxon>Marchantiophyta</taxon>
        <taxon>Marchantiopsida</taxon>
        <taxon>Marchantiidae</taxon>
        <taxon>Marchantiales</taxon>
        <taxon>Ricciaceae</taxon>
        <taxon>Riccia</taxon>
    </lineage>
</organism>
<gene>
    <name evidence="2" type="ORF">R1flu_017376</name>
</gene>
<sequence length="105" mass="11981">MKVSFDCDGEAPARKKMKMTKKETIHLSEGEVQEVKREEETNYAEGTSQVPETDVVDNYRKSMAYGEEVVVPILRLFEESRAEVEEEVGRQISLVEIVSHFSKGK</sequence>
<name>A0ABD1ZD43_9MARC</name>
<dbReference type="Proteomes" id="UP001605036">
    <property type="component" value="Unassembled WGS sequence"/>
</dbReference>
<accession>A0ABD1ZD43</accession>
<keyword evidence="3" id="KW-1185">Reference proteome</keyword>
<reference evidence="2 3" key="1">
    <citation type="submission" date="2024-09" db="EMBL/GenBank/DDBJ databases">
        <title>Chromosome-scale assembly of Riccia fluitans.</title>
        <authorList>
            <person name="Paukszto L."/>
            <person name="Sawicki J."/>
            <person name="Karawczyk K."/>
            <person name="Piernik-Szablinska J."/>
            <person name="Szczecinska M."/>
            <person name="Mazdziarz M."/>
        </authorList>
    </citation>
    <scope>NUCLEOTIDE SEQUENCE [LARGE SCALE GENOMIC DNA]</scope>
    <source>
        <strain evidence="2">Rf_01</strain>
        <tissue evidence="2">Aerial parts of the thallus</tissue>
    </source>
</reference>
<evidence type="ECO:0000313" key="2">
    <source>
        <dbReference type="EMBL" id="KAL2649248.1"/>
    </source>
</evidence>
<feature type="region of interest" description="Disordered" evidence="1">
    <location>
        <begin position="28"/>
        <end position="49"/>
    </location>
</feature>
<evidence type="ECO:0000256" key="1">
    <source>
        <dbReference type="SAM" id="MobiDB-lite"/>
    </source>
</evidence>
<dbReference type="EMBL" id="JBHFFA010000001">
    <property type="protein sequence ID" value="KAL2649248.1"/>
    <property type="molecule type" value="Genomic_DNA"/>
</dbReference>